<feature type="transmembrane region" description="Helical" evidence="6">
    <location>
        <begin position="31"/>
        <end position="53"/>
    </location>
</feature>
<evidence type="ECO:0000313" key="8">
    <source>
        <dbReference type="EMBL" id="SFB96579.1"/>
    </source>
</evidence>
<feature type="compositionally biased region" description="Basic and acidic residues" evidence="5">
    <location>
        <begin position="1"/>
        <end position="12"/>
    </location>
</feature>
<proteinExistence type="inferred from homology"/>
<dbReference type="PANTHER" id="PTHR30085">
    <property type="entry name" value="AMINO ACID ABC TRANSPORTER PERMEASE"/>
    <property type="match status" value="1"/>
</dbReference>
<evidence type="ECO:0000256" key="1">
    <source>
        <dbReference type="ARBA" id="ARBA00010333"/>
    </source>
</evidence>
<feature type="region of interest" description="Disordered" evidence="5">
    <location>
        <begin position="58"/>
        <end position="107"/>
    </location>
</feature>
<reference evidence="8 9" key="1">
    <citation type="submission" date="2016-10" db="EMBL/GenBank/DDBJ databases">
        <authorList>
            <person name="de Groot N.N."/>
        </authorList>
    </citation>
    <scope>NUCLEOTIDE SEQUENCE [LARGE SCALE GENOMIC DNA]</scope>
    <source>
        <strain evidence="8 9">CGMCC 4.5739</strain>
    </source>
</reference>
<feature type="region of interest" description="Disordered" evidence="5">
    <location>
        <begin position="1"/>
        <end position="26"/>
    </location>
</feature>
<keyword evidence="6" id="KW-0812">Transmembrane</keyword>
<feature type="domain" description="Solute-binding protein family 3/N-terminal" evidence="7">
    <location>
        <begin position="119"/>
        <end position="347"/>
    </location>
</feature>
<dbReference type="GO" id="GO:0006865">
    <property type="term" value="P:amino acid transport"/>
    <property type="evidence" value="ECO:0007669"/>
    <property type="project" value="TreeGrafter"/>
</dbReference>
<gene>
    <name evidence="8" type="ORF">SAMN05421773_101667</name>
</gene>
<dbReference type="Gene3D" id="3.40.190.10">
    <property type="entry name" value="Periplasmic binding protein-like II"/>
    <property type="match status" value="2"/>
</dbReference>
<dbReference type="EMBL" id="FOLM01000001">
    <property type="protein sequence ID" value="SFB96579.1"/>
    <property type="molecule type" value="Genomic_DNA"/>
</dbReference>
<dbReference type="SMART" id="SM00062">
    <property type="entry name" value="PBPb"/>
    <property type="match status" value="1"/>
</dbReference>
<dbReference type="InterPro" id="IPR018313">
    <property type="entry name" value="SBP_3_CS"/>
</dbReference>
<evidence type="ECO:0000313" key="9">
    <source>
        <dbReference type="Proteomes" id="UP000199207"/>
    </source>
</evidence>
<keyword evidence="9" id="KW-1185">Reference proteome</keyword>
<dbReference type="PANTHER" id="PTHR30085:SF6">
    <property type="entry name" value="ABC TRANSPORTER GLUTAMINE-BINDING PROTEIN GLNH"/>
    <property type="match status" value="1"/>
</dbReference>
<dbReference type="Proteomes" id="UP000199207">
    <property type="component" value="Unassembled WGS sequence"/>
</dbReference>
<evidence type="ECO:0000256" key="6">
    <source>
        <dbReference type="SAM" id="Phobius"/>
    </source>
</evidence>
<organism evidence="8 9">
    <name type="scientific">Streptomyces aidingensis</name>
    <dbReference type="NCBI Taxonomy" id="910347"/>
    <lineage>
        <taxon>Bacteria</taxon>
        <taxon>Bacillati</taxon>
        <taxon>Actinomycetota</taxon>
        <taxon>Actinomycetes</taxon>
        <taxon>Kitasatosporales</taxon>
        <taxon>Streptomycetaceae</taxon>
        <taxon>Streptomyces</taxon>
    </lineage>
</organism>
<evidence type="ECO:0000256" key="2">
    <source>
        <dbReference type="ARBA" id="ARBA00022448"/>
    </source>
</evidence>
<dbReference type="InterPro" id="IPR051455">
    <property type="entry name" value="Bact_solute-bind_prot3"/>
</dbReference>
<name>A0A1I1FAS6_9ACTN</name>
<dbReference type="AlphaFoldDB" id="A0A1I1FAS6"/>
<sequence>MATHRTRPEIHPAEPSAGRPRRTPRAGNGRALLLAAAGLALAAVMLVCTVLDGGTGGRPEPFPELPGVEEAEQAASEQTRPAAEREVCEDGTDPADSLAPSPLGPDEGEAVRRIQERGALIVGVDQNSYLWGFRDPENHIVGFDIDLVRAIAEDLLGPDPDIVFKAVPTSERIPLLRERKIDMVVRTMSITCRRWEKVAFSTAYFEAGQQLLVERDSGITGLDESLDGQRVCRADGSTAADLLERADAEGLGATVVRAPNHLDCLVLVQLGEADALMTDSALAAGHAAQDPAMHLVGEPLTIEPYGVAMHLEDTDLVRRVNRVLEEWTSGGTDSGWRQSYNRWLAGHLGDDSPAPPAPRYGRG</sequence>
<dbReference type="PROSITE" id="PS01039">
    <property type="entry name" value="SBP_BACTERIAL_3"/>
    <property type="match status" value="1"/>
</dbReference>
<evidence type="ECO:0000256" key="3">
    <source>
        <dbReference type="ARBA" id="ARBA00022729"/>
    </source>
</evidence>
<dbReference type="STRING" id="910347.SAMN05421773_101667"/>
<evidence type="ECO:0000256" key="4">
    <source>
        <dbReference type="RuleBase" id="RU003744"/>
    </source>
</evidence>
<protein>
    <submittedName>
        <fullName evidence="8">Polar amino acid transport system substrate-binding protein</fullName>
    </submittedName>
</protein>
<dbReference type="InterPro" id="IPR001638">
    <property type="entry name" value="Solute-binding_3/MltF_N"/>
</dbReference>
<dbReference type="RefSeq" id="WP_245833773.1">
    <property type="nucleotide sequence ID" value="NZ_FOLM01000001.1"/>
</dbReference>
<dbReference type="CDD" id="cd13690">
    <property type="entry name" value="PBP2_GluB"/>
    <property type="match status" value="1"/>
</dbReference>
<keyword evidence="3" id="KW-0732">Signal</keyword>
<evidence type="ECO:0000259" key="7">
    <source>
        <dbReference type="SMART" id="SM00062"/>
    </source>
</evidence>
<keyword evidence="6" id="KW-0472">Membrane</keyword>
<evidence type="ECO:0000256" key="5">
    <source>
        <dbReference type="SAM" id="MobiDB-lite"/>
    </source>
</evidence>
<keyword evidence="2" id="KW-0813">Transport</keyword>
<dbReference type="Pfam" id="PF00497">
    <property type="entry name" value="SBP_bac_3"/>
    <property type="match status" value="1"/>
</dbReference>
<comment type="similarity">
    <text evidence="1 4">Belongs to the bacterial solute-binding protein 3 family.</text>
</comment>
<accession>A0A1I1FAS6</accession>
<keyword evidence="6" id="KW-1133">Transmembrane helix</keyword>
<dbReference type="GO" id="GO:0005576">
    <property type="term" value="C:extracellular region"/>
    <property type="evidence" value="ECO:0007669"/>
    <property type="project" value="TreeGrafter"/>
</dbReference>
<dbReference type="SUPFAM" id="SSF53850">
    <property type="entry name" value="Periplasmic binding protein-like II"/>
    <property type="match status" value="1"/>
</dbReference>
<dbReference type="GO" id="GO:0030288">
    <property type="term" value="C:outer membrane-bounded periplasmic space"/>
    <property type="evidence" value="ECO:0007669"/>
    <property type="project" value="TreeGrafter"/>
</dbReference>